<organism evidence="2 3">
    <name type="scientific">Shewanella gaetbuli</name>
    <dbReference type="NCBI Taxonomy" id="220752"/>
    <lineage>
        <taxon>Bacteria</taxon>
        <taxon>Pseudomonadati</taxon>
        <taxon>Pseudomonadota</taxon>
        <taxon>Gammaproteobacteria</taxon>
        <taxon>Alteromonadales</taxon>
        <taxon>Shewanellaceae</taxon>
        <taxon>Shewanella</taxon>
    </lineage>
</organism>
<proteinExistence type="predicted"/>
<dbReference type="InterPro" id="IPR016181">
    <property type="entry name" value="Acyl_CoA_acyltransferase"/>
</dbReference>
<evidence type="ECO:0000313" key="2">
    <source>
        <dbReference type="EMBL" id="MCL1143118.1"/>
    </source>
</evidence>
<dbReference type="EMBL" id="JAKIKP010000007">
    <property type="protein sequence ID" value="MCL1143118.1"/>
    <property type="molecule type" value="Genomic_DNA"/>
</dbReference>
<dbReference type="SUPFAM" id="SSF55729">
    <property type="entry name" value="Acyl-CoA N-acyltransferases (Nat)"/>
    <property type="match status" value="1"/>
</dbReference>
<comment type="caution">
    <text evidence="2">The sequence shown here is derived from an EMBL/GenBank/DDBJ whole genome shotgun (WGS) entry which is preliminary data.</text>
</comment>
<dbReference type="RefSeq" id="WP_248995802.1">
    <property type="nucleotide sequence ID" value="NZ_JAKIKP010000007.1"/>
</dbReference>
<sequence length="191" mass="21988">MSQTIPQVIETSRLTLSMLTLNDQSLLFELDQDVAVTKYINGGKKTTMEQIENVFMPRFKQYYNPQKGHGLWKVSAKDMAGLSSSLENDYLGWILIRPMYFFNQNRLLNNLEIGWRFKHCTWGQGIATEAAQAIVDLMATQDEVEFITAIADEENIASLKVMEKLGMTFLKKEIFHDPLGDFESVFYQKEL</sequence>
<feature type="domain" description="N-acetyltransferase" evidence="1">
    <location>
        <begin position="13"/>
        <end position="168"/>
    </location>
</feature>
<protein>
    <submittedName>
        <fullName evidence="2">GNAT family N-acetyltransferase</fullName>
    </submittedName>
</protein>
<dbReference type="GO" id="GO:0016747">
    <property type="term" value="F:acyltransferase activity, transferring groups other than amino-acyl groups"/>
    <property type="evidence" value="ECO:0007669"/>
    <property type="project" value="InterPro"/>
</dbReference>
<keyword evidence="3" id="KW-1185">Reference proteome</keyword>
<gene>
    <name evidence="2" type="ORF">L2672_10470</name>
</gene>
<dbReference type="PANTHER" id="PTHR43792">
    <property type="entry name" value="GNAT FAMILY, PUTATIVE (AFU_ORTHOLOGUE AFUA_3G00765)-RELATED-RELATED"/>
    <property type="match status" value="1"/>
</dbReference>
<evidence type="ECO:0000259" key="1">
    <source>
        <dbReference type="Pfam" id="PF13302"/>
    </source>
</evidence>
<dbReference type="AlphaFoldDB" id="A0A9X2CH54"/>
<dbReference type="PANTHER" id="PTHR43792:SF1">
    <property type="entry name" value="N-ACETYLTRANSFERASE DOMAIN-CONTAINING PROTEIN"/>
    <property type="match status" value="1"/>
</dbReference>
<accession>A0A9X2CH54</accession>
<dbReference type="Gene3D" id="3.40.630.30">
    <property type="match status" value="1"/>
</dbReference>
<evidence type="ECO:0000313" key="3">
    <source>
        <dbReference type="Proteomes" id="UP001139333"/>
    </source>
</evidence>
<name>A0A9X2CH54_9GAMM</name>
<dbReference type="Pfam" id="PF13302">
    <property type="entry name" value="Acetyltransf_3"/>
    <property type="match status" value="1"/>
</dbReference>
<dbReference type="InterPro" id="IPR000182">
    <property type="entry name" value="GNAT_dom"/>
</dbReference>
<dbReference type="Proteomes" id="UP001139333">
    <property type="component" value="Unassembled WGS sequence"/>
</dbReference>
<reference evidence="2" key="1">
    <citation type="submission" date="2022-01" db="EMBL/GenBank/DDBJ databases">
        <title>Whole genome-based taxonomy of the Shewanellaceae.</title>
        <authorList>
            <person name="Martin-Rodriguez A.J."/>
        </authorList>
    </citation>
    <scope>NUCLEOTIDE SEQUENCE</scope>
    <source>
        <strain evidence="2">DSM 16422</strain>
    </source>
</reference>
<dbReference type="InterPro" id="IPR051531">
    <property type="entry name" value="N-acetyltransferase"/>
</dbReference>